<comment type="caution">
    <text evidence="1">The sequence shown here is derived from an EMBL/GenBank/DDBJ whole genome shotgun (WGS) entry which is preliminary data.</text>
</comment>
<name>A0A2V4VDX8_PAEBA</name>
<accession>A0A2V4VDX8</accession>
<dbReference type="OrthoDB" id="5291305at2"/>
<reference evidence="1 2" key="1">
    <citation type="submission" date="2018-06" db="EMBL/GenBank/DDBJ databases">
        <title>Genomic Encyclopedia of Type Strains, Phase III (KMG-III): the genomes of soil and plant-associated and newly described type strains.</title>
        <authorList>
            <person name="Whitman W."/>
        </authorList>
    </citation>
    <scope>NUCLEOTIDE SEQUENCE [LARGE SCALE GENOMIC DNA]</scope>
    <source>
        <strain evidence="1 2">CECT 7022</strain>
    </source>
</reference>
<dbReference type="EMBL" id="QJSW01000002">
    <property type="protein sequence ID" value="PYE51668.1"/>
    <property type="molecule type" value="Genomic_DNA"/>
</dbReference>
<proteinExistence type="predicted"/>
<dbReference type="AlphaFoldDB" id="A0A2V4VDX8"/>
<dbReference type="Proteomes" id="UP000247790">
    <property type="component" value="Unassembled WGS sequence"/>
</dbReference>
<protein>
    <submittedName>
        <fullName evidence="1">Uncharacterized protein</fullName>
    </submittedName>
</protein>
<evidence type="ECO:0000313" key="1">
    <source>
        <dbReference type="EMBL" id="PYE51668.1"/>
    </source>
</evidence>
<gene>
    <name evidence="1" type="ORF">DFQ00_102463</name>
</gene>
<dbReference type="RefSeq" id="WP_146236112.1">
    <property type="nucleotide sequence ID" value="NZ_QJSW01000002.1"/>
</dbReference>
<evidence type="ECO:0000313" key="2">
    <source>
        <dbReference type="Proteomes" id="UP000247790"/>
    </source>
</evidence>
<sequence>MANYSLIQDSVNYKTFKNNTWINLSTTLPLKSVFISDGIVDLSVLNRSSKVIVQNMTNTGALGSGKVFKSTVNLKKYIEITNLSVK</sequence>
<organism evidence="1 2">
    <name type="scientific">Paenibacillus barcinonensis</name>
    <dbReference type="NCBI Taxonomy" id="198119"/>
    <lineage>
        <taxon>Bacteria</taxon>
        <taxon>Bacillati</taxon>
        <taxon>Bacillota</taxon>
        <taxon>Bacilli</taxon>
        <taxon>Bacillales</taxon>
        <taxon>Paenibacillaceae</taxon>
        <taxon>Paenibacillus</taxon>
    </lineage>
</organism>